<dbReference type="GeneID" id="111284334"/>
<sequence>NITPAVTKARNWASLREAPALWAGRLCIYYTFLKTGLAGSHANPLVSDYNSFLRLGSGCSIGGSGDLGLLKWLETVQWKPDGNRTADLSGCQIRRGNAHGDSVCFKNVRALFDELPTPHLTVEITSVPAGPLSEKDYIKAEKLEEF</sequence>
<dbReference type="RefSeq" id="XP_022728766.1">
    <property type="nucleotide sequence ID" value="XM_022873031.1"/>
</dbReference>
<feature type="non-terminal residue" evidence="2">
    <location>
        <position position="1"/>
    </location>
</feature>
<evidence type="ECO:0000313" key="2">
    <source>
        <dbReference type="RefSeq" id="XP_022728766.1"/>
    </source>
</evidence>
<accession>A0A6P5XLH6</accession>
<name>A0A6P5XLH6_DURZI</name>
<dbReference type="AlphaFoldDB" id="A0A6P5XLH6"/>
<dbReference type="PANTHER" id="PTHR37229">
    <property type="entry name" value="6,7-DIMETHYL-8-RIBITYLLUMAZINE SYNTHASE"/>
    <property type="match status" value="1"/>
</dbReference>
<dbReference type="GO" id="GO:0009941">
    <property type="term" value="C:chloroplast envelope"/>
    <property type="evidence" value="ECO:0007669"/>
    <property type="project" value="TreeGrafter"/>
</dbReference>
<organism evidence="1 2">
    <name type="scientific">Durio zibethinus</name>
    <name type="common">Durian</name>
    <dbReference type="NCBI Taxonomy" id="66656"/>
    <lineage>
        <taxon>Eukaryota</taxon>
        <taxon>Viridiplantae</taxon>
        <taxon>Streptophyta</taxon>
        <taxon>Embryophyta</taxon>
        <taxon>Tracheophyta</taxon>
        <taxon>Spermatophyta</taxon>
        <taxon>Magnoliopsida</taxon>
        <taxon>eudicotyledons</taxon>
        <taxon>Gunneridae</taxon>
        <taxon>Pentapetalae</taxon>
        <taxon>rosids</taxon>
        <taxon>malvids</taxon>
        <taxon>Malvales</taxon>
        <taxon>Malvaceae</taxon>
        <taxon>Helicteroideae</taxon>
        <taxon>Durio</taxon>
    </lineage>
</organism>
<dbReference type="PANTHER" id="PTHR37229:SF2">
    <property type="entry name" value="6,7-DIMETHYL-8-RIBITYLLUMAZINE SYNTHASE"/>
    <property type="match status" value="1"/>
</dbReference>
<keyword evidence="1" id="KW-1185">Reference proteome</keyword>
<reference evidence="2" key="1">
    <citation type="submission" date="2025-08" db="UniProtKB">
        <authorList>
            <consortium name="RefSeq"/>
        </authorList>
    </citation>
    <scope>IDENTIFICATION</scope>
    <source>
        <tissue evidence="2">Fruit stalk</tissue>
    </source>
</reference>
<gene>
    <name evidence="2" type="primary">LOC111284334</name>
</gene>
<dbReference type="KEGG" id="dzi:111284334"/>
<proteinExistence type="predicted"/>
<evidence type="ECO:0000313" key="1">
    <source>
        <dbReference type="Proteomes" id="UP000515121"/>
    </source>
</evidence>
<dbReference type="Proteomes" id="UP000515121">
    <property type="component" value="Unplaced"/>
</dbReference>
<protein>
    <submittedName>
        <fullName evidence="2">Uncharacterized protein LOC111284334</fullName>
    </submittedName>
</protein>